<organism evidence="2 3">
    <name type="scientific">Anabaena subtropica FACHB-260</name>
    <dbReference type="NCBI Taxonomy" id="2692884"/>
    <lineage>
        <taxon>Bacteria</taxon>
        <taxon>Bacillati</taxon>
        <taxon>Cyanobacteriota</taxon>
        <taxon>Cyanophyceae</taxon>
        <taxon>Nostocales</taxon>
        <taxon>Nostocaceae</taxon>
        <taxon>Anabaena</taxon>
    </lineage>
</organism>
<gene>
    <name evidence="2" type="ORF">H6G18_14595</name>
</gene>
<dbReference type="Proteomes" id="UP000607281">
    <property type="component" value="Unassembled WGS sequence"/>
</dbReference>
<evidence type="ECO:0000313" key="2">
    <source>
        <dbReference type="EMBL" id="MBD2345370.1"/>
    </source>
</evidence>
<proteinExistence type="predicted"/>
<protein>
    <submittedName>
        <fullName evidence="2">Uncharacterized protein</fullName>
    </submittedName>
</protein>
<accession>A0ABR8CQ98</accession>
<comment type="caution">
    <text evidence="2">The sequence shown here is derived from an EMBL/GenBank/DDBJ whole genome shotgun (WGS) entry which is preliminary data.</text>
</comment>
<reference evidence="2 3" key="1">
    <citation type="journal article" date="2020" name="ISME J.">
        <title>Comparative genomics reveals insights into cyanobacterial evolution and habitat adaptation.</title>
        <authorList>
            <person name="Chen M.Y."/>
            <person name="Teng W.K."/>
            <person name="Zhao L."/>
            <person name="Hu C.X."/>
            <person name="Zhou Y.K."/>
            <person name="Han B.P."/>
            <person name="Song L.R."/>
            <person name="Shu W.S."/>
        </authorList>
    </citation>
    <scope>NUCLEOTIDE SEQUENCE [LARGE SCALE GENOMIC DNA]</scope>
    <source>
        <strain evidence="2 3">FACHB-260</strain>
    </source>
</reference>
<feature type="transmembrane region" description="Helical" evidence="1">
    <location>
        <begin position="60"/>
        <end position="78"/>
    </location>
</feature>
<keyword evidence="3" id="KW-1185">Reference proteome</keyword>
<keyword evidence="1" id="KW-0812">Transmembrane</keyword>
<sequence length="90" mass="10465">MLRVQEIASLFVKHLTLPFTIAIAFRSSLRLSYRIVKIYWQTKSDRQTQYYPGWRSLTTGSYAIAILIFSLLGTYNTISECVIPKRPKFS</sequence>
<evidence type="ECO:0000313" key="3">
    <source>
        <dbReference type="Proteomes" id="UP000607281"/>
    </source>
</evidence>
<name>A0ABR8CQ98_9NOST</name>
<evidence type="ECO:0000256" key="1">
    <source>
        <dbReference type="SAM" id="Phobius"/>
    </source>
</evidence>
<keyword evidence="1" id="KW-1133">Transmembrane helix</keyword>
<dbReference type="EMBL" id="JACJRF010000023">
    <property type="protein sequence ID" value="MBD2345370.1"/>
    <property type="molecule type" value="Genomic_DNA"/>
</dbReference>
<feature type="transmembrane region" description="Helical" evidence="1">
    <location>
        <begin position="7"/>
        <end position="25"/>
    </location>
</feature>
<keyword evidence="1" id="KW-0472">Membrane</keyword>